<evidence type="ECO:0000256" key="5">
    <source>
        <dbReference type="ARBA" id="ARBA00022741"/>
    </source>
</evidence>
<evidence type="ECO:0000256" key="2">
    <source>
        <dbReference type="ARBA" id="ARBA00012052"/>
    </source>
</evidence>
<dbReference type="SUPFAM" id="SSF54211">
    <property type="entry name" value="Ribosomal protein S5 domain 2-like"/>
    <property type="match status" value="1"/>
</dbReference>
<comment type="caution">
    <text evidence="12">The sequence shown here is derived from an EMBL/GenBank/DDBJ whole genome shotgun (WGS) entry which is preliminary data.</text>
</comment>
<name>A0A7X6RSF6_9ACTN</name>
<gene>
    <name evidence="9" type="primary">ispE</name>
    <name evidence="12" type="ORF">HGB44_21800</name>
</gene>
<dbReference type="PRINTS" id="PR00958">
    <property type="entry name" value="HOMSERKINASE"/>
</dbReference>
<evidence type="ECO:0000256" key="3">
    <source>
        <dbReference type="ARBA" id="ARBA00017473"/>
    </source>
</evidence>
<dbReference type="GO" id="GO:0016114">
    <property type="term" value="P:terpenoid biosynthetic process"/>
    <property type="evidence" value="ECO:0007669"/>
    <property type="project" value="InterPro"/>
</dbReference>
<protein>
    <recommendedName>
        <fullName evidence="3 9">4-diphosphocytidyl-2-C-methyl-D-erythritol kinase</fullName>
        <shortName evidence="9">CMK</shortName>
        <ecNumber evidence="2 9">2.7.1.148</ecNumber>
    </recommendedName>
    <alternativeName>
        <fullName evidence="8 9">4-(cytidine-5'-diphospho)-2-C-methyl-D-erythritol kinase</fullName>
    </alternativeName>
</protein>
<dbReference type="HAMAP" id="MF_00061">
    <property type="entry name" value="IspE"/>
    <property type="match status" value="1"/>
</dbReference>
<evidence type="ECO:0000256" key="9">
    <source>
        <dbReference type="HAMAP-Rule" id="MF_00061"/>
    </source>
</evidence>
<dbReference type="GO" id="GO:0019288">
    <property type="term" value="P:isopentenyl diphosphate biosynthetic process, methylerythritol 4-phosphate pathway"/>
    <property type="evidence" value="ECO:0007669"/>
    <property type="project" value="UniProtKB-UniRule"/>
</dbReference>
<feature type="binding site" evidence="9">
    <location>
        <begin position="119"/>
        <end position="129"/>
    </location>
    <ligand>
        <name>ATP</name>
        <dbReference type="ChEBI" id="CHEBI:30616"/>
    </ligand>
</feature>
<dbReference type="InterPro" id="IPR004424">
    <property type="entry name" value="IspE"/>
</dbReference>
<feature type="active site" evidence="9">
    <location>
        <position position="14"/>
    </location>
</feature>
<comment type="function">
    <text evidence="9">Catalyzes the phosphorylation of the position 2 hydroxy group of 4-diphosphocytidyl-2C-methyl-D-erythritol.</text>
</comment>
<dbReference type="EC" id="2.7.1.148" evidence="2 9"/>
<dbReference type="Pfam" id="PF00288">
    <property type="entry name" value="GHMP_kinases_N"/>
    <property type="match status" value="1"/>
</dbReference>
<keyword evidence="13" id="KW-1185">Reference proteome</keyword>
<accession>A0A7X6RSF6</accession>
<dbReference type="SUPFAM" id="SSF55060">
    <property type="entry name" value="GHMP Kinase, C-terminal domain"/>
    <property type="match status" value="1"/>
</dbReference>
<keyword evidence="4 9" id="KW-0808">Transferase</keyword>
<keyword evidence="6 9" id="KW-0418">Kinase</keyword>
<keyword evidence="9" id="KW-0414">Isoprene biosynthesis</keyword>
<dbReference type="UniPathway" id="UPA00056">
    <property type="reaction ID" value="UER00094"/>
</dbReference>
<evidence type="ECO:0000259" key="10">
    <source>
        <dbReference type="Pfam" id="PF00288"/>
    </source>
</evidence>
<dbReference type="PANTHER" id="PTHR43527">
    <property type="entry name" value="4-DIPHOSPHOCYTIDYL-2-C-METHYL-D-ERYTHRITOL KINASE, CHLOROPLASTIC"/>
    <property type="match status" value="1"/>
</dbReference>
<dbReference type="Gene3D" id="3.30.230.10">
    <property type="match status" value="1"/>
</dbReference>
<feature type="domain" description="GHMP kinase C-terminal" evidence="11">
    <location>
        <begin position="226"/>
        <end position="293"/>
    </location>
</feature>
<dbReference type="InterPro" id="IPR020568">
    <property type="entry name" value="Ribosomal_Su5_D2-typ_SF"/>
</dbReference>
<dbReference type="AlphaFoldDB" id="A0A7X6RSF6"/>
<dbReference type="Pfam" id="PF08544">
    <property type="entry name" value="GHMP_kinases_C"/>
    <property type="match status" value="1"/>
</dbReference>
<evidence type="ECO:0000256" key="7">
    <source>
        <dbReference type="ARBA" id="ARBA00022840"/>
    </source>
</evidence>
<dbReference type="RefSeq" id="WP_082768617.1">
    <property type="nucleotide sequence ID" value="NZ_JAAXPG010000022.1"/>
</dbReference>
<dbReference type="Gene3D" id="3.30.70.890">
    <property type="entry name" value="GHMP kinase, C-terminal domain"/>
    <property type="match status" value="1"/>
</dbReference>
<dbReference type="PANTHER" id="PTHR43527:SF2">
    <property type="entry name" value="4-DIPHOSPHOCYTIDYL-2-C-METHYL-D-ERYTHRITOL KINASE, CHLOROPLASTIC"/>
    <property type="match status" value="1"/>
</dbReference>
<keyword evidence="7 9" id="KW-0067">ATP-binding</keyword>
<evidence type="ECO:0000256" key="8">
    <source>
        <dbReference type="ARBA" id="ARBA00032554"/>
    </source>
</evidence>
<reference evidence="12 13" key="1">
    <citation type="submission" date="2020-04" db="EMBL/GenBank/DDBJ databases">
        <title>MicrobeNet Type strains.</title>
        <authorList>
            <person name="Nicholson A.C."/>
        </authorList>
    </citation>
    <scope>NUCLEOTIDE SEQUENCE [LARGE SCALE GENOMIC DNA]</scope>
    <source>
        <strain evidence="12 13">ATCC 23612</strain>
    </source>
</reference>
<evidence type="ECO:0000256" key="4">
    <source>
        <dbReference type="ARBA" id="ARBA00022679"/>
    </source>
</evidence>
<dbReference type="InterPro" id="IPR006204">
    <property type="entry name" value="GHMP_kinase_N_dom"/>
</dbReference>
<comment type="pathway">
    <text evidence="9">Isoprenoid biosynthesis; isopentenyl diphosphate biosynthesis via DXP pathway; isopentenyl diphosphate from 1-deoxy-D-xylulose 5-phosphate: step 3/6.</text>
</comment>
<dbReference type="GO" id="GO:0005524">
    <property type="term" value="F:ATP binding"/>
    <property type="evidence" value="ECO:0007669"/>
    <property type="project" value="UniProtKB-UniRule"/>
</dbReference>
<comment type="catalytic activity">
    <reaction evidence="9">
        <text>4-CDP-2-C-methyl-D-erythritol + ATP = 4-CDP-2-C-methyl-D-erythritol 2-phosphate + ADP + H(+)</text>
        <dbReference type="Rhea" id="RHEA:18437"/>
        <dbReference type="ChEBI" id="CHEBI:15378"/>
        <dbReference type="ChEBI" id="CHEBI:30616"/>
        <dbReference type="ChEBI" id="CHEBI:57823"/>
        <dbReference type="ChEBI" id="CHEBI:57919"/>
        <dbReference type="ChEBI" id="CHEBI:456216"/>
        <dbReference type="EC" id="2.7.1.148"/>
    </reaction>
</comment>
<sequence>MTVNTTVTVRVPAKVNLQLAVGPRREDGFHDLVNVFHAVSLFDEVTVKAASSRRPSPPGGVGSAASEVFAGLTAGGALGSHLSRVPLDGSNLAARAVTLLAERTGRGFPVTVHLDKHIPVAGGMAGGSADAAAALLACDRLWGCGLPLEELVGYAADLGSDVPFALLGATAVGMGRGEILRPMTSPGRFRWVFALSAHGLSTASVFAEYDRIRPDAPEPRRDRVLADALVSGDPAALGAALTNDLQEAALSLLPELERTLKTGAGAGALGSLVSGSGPTCAFLVGGGGEEESVVAEREAAVVAALEGSGLCEQVVTAYGDVPGATVL</sequence>
<dbReference type="Proteomes" id="UP000553209">
    <property type="component" value="Unassembled WGS sequence"/>
</dbReference>
<feature type="domain" description="GHMP kinase N-terminal" evidence="10">
    <location>
        <begin position="91"/>
        <end position="168"/>
    </location>
</feature>
<evidence type="ECO:0000313" key="13">
    <source>
        <dbReference type="Proteomes" id="UP000553209"/>
    </source>
</evidence>
<dbReference type="PIRSF" id="PIRSF010376">
    <property type="entry name" value="IspE"/>
    <property type="match status" value="1"/>
</dbReference>
<dbReference type="InterPro" id="IPR013750">
    <property type="entry name" value="GHMP_kinase_C_dom"/>
</dbReference>
<feature type="active site" evidence="9">
    <location>
        <position position="161"/>
    </location>
</feature>
<evidence type="ECO:0000259" key="11">
    <source>
        <dbReference type="Pfam" id="PF08544"/>
    </source>
</evidence>
<proteinExistence type="inferred from homology"/>
<dbReference type="InterPro" id="IPR036554">
    <property type="entry name" value="GHMP_kinase_C_sf"/>
</dbReference>
<comment type="similarity">
    <text evidence="1 9">Belongs to the GHMP kinase family. IspE subfamily.</text>
</comment>
<evidence type="ECO:0000313" key="12">
    <source>
        <dbReference type="EMBL" id="NKZ00283.1"/>
    </source>
</evidence>
<evidence type="ECO:0000256" key="6">
    <source>
        <dbReference type="ARBA" id="ARBA00022777"/>
    </source>
</evidence>
<keyword evidence="5 9" id="KW-0547">Nucleotide-binding</keyword>
<evidence type="ECO:0000256" key="1">
    <source>
        <dbReference type="ARBA" id="ARBA00009684"/>
    </source>
</evidence>
<dbReference type="EMBL" id="JAAXPG010000022">
    <property type="protein sequence ID" value="NKZ00283.1"/>
    <property type="molecule type" value="Genomic_DNA"/>
</dbReference>
<dbReference type="NCBIfam" id="NF002870">
    <property type="entry name" value="PRK03188.1"/>
    <property type="match status" value="1"/>
</dbReference>
<dbReference type="GO" id="GO:0050515">
    <property type="term" value="F:4-(cytidine 5'-diphospho)-2-C-methyl-D-erythritol kinase activity"/>
    <property type="evidence" value="ECO:0007669"/>
    <property type="project" value="UniProtKB-UniRule"/>
</dbReference>
<organism evidence="12 13">
    <name type="scientific">Nocardiopsis alborubida</name>
    <dbReference type="NCBI Taxonomy" id="146802"/>
    <lineage>
        <taxon>Bacteria</taxon>
        <taxon>Bacillati</taxon>
        <taxon>Actinomycetota</taxon>
        <taxon>Actinomycetes</taxon>
        <taxon>Streptosporangiales</taxon>
        <taxon>Nocardiopsidaceae</taxon>
        <taxon>Nocardiopsis</taxon>
    </lineage>
</organism>
<dbReference type="InterPro" id="IPR014721">
    <property type="entry name" value="Ribsml_uS5_D2-typ_fold_subgr"/>
</dbReference>